<feature type="compositionally biased region" description="Polar residues" evidence="1">
    <location>
        <begin position="1157"/>
        <end position="1173"/>
    </location>
</feature>
<feature type="region of interest" description="Disordered" evidence="1">
    <location>
        <begin position="1024"/>
        <end position="1107"/>
    </location>
</feature>
<feature type="compositionally biased region" description="Low complexity" evidence="1">
    <location>
        <begin position="1337"/>
        <end position="1352"/>
    </location>
</feature>
<feature type="compositionally biased region" description="Basic and acidic residues" evidence="1">
    <location>
        <begin position="406"/>
        <end position="419"/>
    </location>
</feature>
<sequence>MAPLEIPEDLEDAISKFVSVDGQDNRKLQNYSELAELIYTYARNVHCYANFPNETRDFGEKVTKALKTLNIYLEMTDYSDAFGQCAKQWKETIEQIADSITDILRSLDELRLKAASTSKPVTAKGANEKALTVKPFFNGTDLIGSGEMVTVVGEAYGKSGFVRVNKASGEKALLPLINLASSAENTELLTFFMSSVERMKQCLDQTRREVTAKFWALARSYFQSRSKQDFVLIADTKSWKLATDILLKMEDNSTGFSFRSCINGILANAVGKSVRGSFEITVEETDSLHQFISNHQWLGQLLAQSSSALSSVDKIWGEDWQKLLMHTHSLQLNTLSATGQQHSMQSFTGQTSEYQHLQVMHTAKRFVSSSNSYEMTMTSSSEQQQQQQNSYRPMRSIESAQQQMHGRSEQHVADFDIHRVSSRRSSITSDSGKGQHQQRGSTTGSMQMTSSPLPSPIVMSARLEHRESRRGIMDDFCSYETRVRDAAAMTDSVCIMSEEELFEQRIQLQEARRLLIQMETKKAQTCEASSHTMTDSTDFAAKEQKSVRFSLDSLPAKPRGDVIDSGCRGDLSIETSWVNINKVSEQRLVVCRTDAQVIAATNASREVAVKESSLEFREPSKPQATAGVSISPSIVDSGASLEPKEVKTASVVITPEKPPIKDTYASRSITWGDSSVIFRETPKTMKTASVVITPEKPSIKDTYASRSITWGDSFVIFRETPKTMKTASVVITPEKPPIKDTCASRSITWGDSSVIFRETPKTMKTASLVITPEKPPIKDTCASRSITWGDSSVIFRETPKAMKTASVVITPEKPPIKDTCASRSITWGDSSVIFRETPKTMKTASVVITPEKPPIKDTCASRSITWGDSSVIFRETPKAMKTASVVITPEKPPIKDTCASQSIDWGDSSVKIGKDLFYSHVNFHADSTYASVFFRQERPAVTNTFASKVLEHVTQSTSAKIEHMAGSCRATVAMVTHPGVKFSPELISNGMKSLGKPIVDNGVFRINEMIDSWTDMPIKKPAESGAHCTVTRRDARTQKNATRPPQVECGVGANLDDSDRHQPVRPVEAASVQTTQSGRTVECGAIGTADGGGKNDKQRKTRGTDMADRHTICDTGVCASTKQVAKIQKEDLEISRQQRNRTSAPPQVQPKPTTTVINSGATGESRSQSSEQQLKQTVRTTAPQASRVVNSEASGFSQFDASLTVTGKIEKSRSSKTHRQETTKTLASPPKKVVDTGAYGQSVEASMTVTARVESRQRLESAPLDSSETIVKKTEVRTQAARDPLPQPLHRTKSEDIPNKEWRFPISRKDFRQGPQDKQPKQPQQSARQRNYSLPKQPRQQQQQQQQQQQRPGTAAGMDIVQTRVEPGAWAPESRQQWSSRSMHISTRTESSMSNQKSIKSQVV</sequence>
<name>A0A267H7N1_9PLAT</name>
<organism evidence="2 3">
    <name type="scientific">Macrostomum lignano</name>
    <dbReference type="NCBI Taxonomy" id="282301"/>
    <lineage>
        <taxon>Eukaryota</taxon>
        <taxon>Metazoa</taxon>
        <taxon>Spiralia</taxon>
        <taxon>Lophotrochozoa</taxon>
        <taxon>Platyhelminthes</taxon>
        <taxon>Rhabditophora</taxon>
        <taxon>Macrostomorpha</taxon>
        <taxon>Macrostomida</taxon>
        <taxon>Macrostomidae</taxon>
        <taxon>Macrostomum</taxon>
    </lineage>
</organism>
<gene>
    <name evidence="2" type="ORF">BOX15_Mlig009762g1</name>
</gene>
<proteinExistence type="predicted"/>
<feature type="compositionally biased region" description="Polar residues" evidence="1">
    <location>
        <begin position="1374"/>
        <end position="1404"/>
    </location>
</feature>
<feature type="region of interest" description="Disordered" evidence="1">
    <location>
        <begin position="1208"/>
        <end position="1234"/>
    </location>
</feature>
<feature type="compositionally biased region" description="Basic and acidic residues" evidence="1">
    <location>
        <begin position="1292"/>
        <end position="1312"/>
    </location>
</feature>
<evidence type="ECO:0000256" key="1">
    <source>
        <dbReference type="SAM" id="MobiDB-lite"/>
    </source>
</evidence>
<reference evidence="2 3" key="1">
    <citation type="submission" date="2017-06" db="EMBL/GenBank/DDBJ databases">
        <title>A platform for efficient transgenesis in Macrostomum lignano, a flatworm model organism for stem cell research.</title>
        <authorList>
            <person name="Berezikov E."/>
        </authorList>
    </citation>
    <scope>NUCLEOTIDE SEQUENCE [LARGE SCALE GENOMIC DNA]</scope>
    <source>
        <strain evidence="2">DV1</strain>
        <tissue evidence="2">Whole organism</tissue>
    </source>
</reference>
<evidence type="ECO:0000313" key="2">
    <source>
        <dbReference type="EMBL" id="PAA93552.1"/>
    </source>
</evidence>
<comment type="caution">
    <text evidence="2">The sequence shown here is derived from an EMBL/GenBank/DDBJ whole genome shotgun (WGS) entry which is preliminary data.</text>
</comment>
<protein>
    <submittedName>
        <fullName evidence="2">Uncharacterized protein</fullName>
    </submittedName>
</protein>
<evidence type="ECO:0000313" key="3">
    <source>
        <dbReference type="Proteomes" id="UP000215902"/>
    </source>
</evidence>
<feature type="region of interest" description="Disordered" evidence="1">
    <location>
        <begin position="370"/>
        <end position="454"/>
    </location>
</feature>
<feature type="compositionally biased region" description="Low complexity" evidence="1">
    <location>
        <begin position="1313"/>
        <end position="1325"/>
    </location>
</feature>
<feature type="compositionally biased region" description="Basic and acidic residues" evidence="1">
    <location>
        <begin position="1208"/>
        <end position="1222"/>
    </location>
</feature>
<dbReference type="Proteomes" id="UP000215902">
    <property type="component" value="Unassembled WGS sequence"/>
</dbReference>
<feature type="region of interest" description="Disordered" evidence="1">
    <location>
        <begin position="1133"/>
        <end position="1173"/>
    </location>
</feature>
<feature type="compositionally biased region" description="Low complexity" evidence="1">
    <location>
        <begin position="440"/>
        <end position="451"/>
    </location>
</feature>
<accession>A0A267H7N1</accession>
<feature type="compositionally biased region" description="Basic and acidic residues" evidence="1">
    <location>
        <begin position="1093"/>
        <end position="1107"/>
    </location>
</feature>
<keyword evidence="3" id="KW-1185">Reference proteome</keyword>
<dbReference type="EMBL" id="NIVC01000024">
    <property type="protein sequence ID" value="PAA93552.1"/>
    <property type="molecule type" value="Genomic_DNA"/>
</dbReference>
<feature type="compositionally biased region" description="Polar residues" evidence="1">
    <location>
        <begin position="370"/>
        <end position="382"/>
    </location>
</feature>
<feature type="region of interest" description="Disordered" evidence="1">
    <location>
        <begin position="1254"/>
        <end position="1404"/>
    </location>
</feature>